<dbReference type="GeneTree" id="ENSGT00830000129461"/>
<evidence type="ECO:0000256" key="1">
    <source>
        <dbReference type="ARBA" id="ARBA00004123"/>
    </source>
</evidence>
<dbReference type="PANTHER" id="PTHR46357">
    <property type="entry name" value="TRANSCRIPTIONAL REGULATOR ATRX"/>
    <property type="match status" value="1"/>
</dbReference>
<accession>A0A8C5RR68</accession>
<dbReference type="InterPro" id="IPR052131">
    <property type="entry name" value="ATRX_domain-containing"/>
</dbReference>
<sequence length="171" mass="19350">LIRYVQWCRLFFNSESKLNTLVQKLHDFLAHSSEESEDANSPPRLSMSKNIGKTYQTKAGSSSSERSKSLGSSRSKRKPTVVTKYVGSDEEQTLDETITQDISNENSENEVDMKSLPKGTVVVQPEPVLNEDKDDFKGPEFRNRNTAKLKPEAQKKRGGKAHKWKGMDDKE</sequence>
<evidence type="ECO:0000256" key="11">
    <source>
        <dbReference type="ARBA" id="ARBA00047995"/>
    </source>
</evidence>
<keyword evidence="4" id="KW-0547">Nucleotide-binding</keyword>
<dbReference type="Ensembl" id="ENSLLTT00000005305.1">
    <property type="protein sequence ID" value="ENSLLTP00000005101.1"/>
    <property type="gene ID" value="ENSLLTG00000003888.1"/>
</dbReference>
<evidence type="ECO:0000256" key="4">
    <source>
        <dbReference type="ARBA" id="ARBA00022741"/>
    </source>
</evidence>
<evidence type="ECO:0000313" key="14">
    <source>
        <dbReference type="Proteomes" id="UP000694406"/>
    </source>
</evidence>
<dbReference type="GO" id="GO:0005721">
    <property type="term" value="C:pericentric heterochromatin"/>
    <property type="evidence" value="ECO:0007669"/>
    <property type="project" value="TreeGrafter"/>
</dbReference>
<dbReference type="GO" id="GO:0006281">
    <property type="term" value="P:DNA repair"/>
    <property type="evidence" value="ECO:0007669"/>
    <property type="project" value="UniProtKB-KW"/>
</dbReference>
<feature type="region of interest" description="Disordered" evidence="12">
    <location>
        <begin position="33"/>
        <end position="171"/>
    </location>
</feature>
<dbReference type="GO" id="GO:0031490">
    <property type="term" value="F:chromatin DNA binding"/>
    <property type="evidence" value="ECO:0007669"/>
    <property type="project" value="TreeGrafter"/>
</dbReference>
<name>A0A8C5RR68_LATLA</name>
<dbReference type="EC" id="3.6.4.12" evidence="3"/>
<dbReference type="AlphaFoldDB" id="A0A8C5RR68"/>
<keyword evidence="10" id="KW-0539">Nucleus</keyword>
<evidence type="ECO:0000256" key="3">
    <source>
        <dbReference type="ARBA" id="ARBA00012551"/>
    </source>
</evidence>
<evidence type="ECO:0000256" key="8">
    <source>
        <dbReference type="ARBA" id="ARBA00023125"/>
    </source>
</evidence>
<evidence type="ECO:0000256" key="12">
    <source>
        <dbReference type="SAM" id="MobiDB-lite"/>
    </source>
</evidence>
<keyword evidence="7" id="KW-0067">ATP-binding</keyword>
<comment type="similarity">
    <text evidence="2">Belongs to the SNF2/RAD54 helicase family.</text>
</comment>
<feature type="compositionally biased region" description="Basic and acidic residues" evidence="12">
    <location>
        <begin position="130"/>
        <end position="155"/>
    </location>
</feature>
<evidence type="ECO:0000256" key="9">
    <source>
        <dbReference type="ARBA" id="ARBA00023204"/>
    </source>
</evidence>
<proteinExistence type="inferred from homology"/>
<feature type="compositionally biased region" description="Polar residues" evidence="12">
    <location>
        <begin position="95"/>
        <end position="106"/>
    </location>
</feature>
<evidence type="ECO:0000256" key="2">
    <source>
        <dbReference type="ARBA" id="ARBA00007025"/>
    </source>
</evidence>
<organism evidence="13 14">
    <name type="scientific">Laticauda laticaudata</name>
    <name type="common">Blue-ringed sea krait</name>
    <name type="synonym">Blue-lipped sea krait</name>
    <dbReference type="NCBI Taxonomy" id="8630"/>
    <lineage>
        <taxon>Eukaryota</taxon>
        <taxon>Metazoa</taxon>
        <taxon>Chordata</taxon>
        <taxon>Craniata</taxon>
        <taxon>Vertebrata</taxon>
        <taxon>Euteleostomi</taxon>
        <taxon>Lepidosauria</taxon>
        <taxon>Squamata</taxon>
        <taxon>Bifurcata</taxon>
        <taxon>Unidentata</taxon>
        <taxon>Episquamata</taxon>
        <taxon>Toxicofera</taxon>
        <taxon>Serpentes</taxon>
        <taxon>Colubroidea</taxon>
        <taxon>Elapidae</taxon>
        <taxon>Laticaudinae</taxon>
        <taxon>Laticauda</taxon>
    </lineage>
</organism>
<dbReference type="GO" id="GO:0006338">
    <property type="term" value="P:chromatin remodeling"/>
    <property type="evidence" value="ECO:0007669"/>
    <property type="project" value="TreeGrafter"/>
</dbReference>
<dbReference type="Proteomes" id="UP000694406">
    <property type="component" value="Unplaced"/>
</dbReference>
<keyword evidence="8" id="KW-0238">DNA-binding</keyword>
<feature type="compositionally biased region" description="Polar residues" evidence="12">
    <location>
        <begin position="47"/>
        <end position="60"/>
    </location>
</feature>
<comment type="subcellular location">
    <subcellularLocation>
        <location evidence="1">Nucleus</location>
    </subcellularLocation>
</comment>
<evidence type="ECO:0000256" key="10">
    <source>
        <dbReference type="ARBA" id="ARBA00023242"/>
    </source>
</evidence>
<protein>
    <recommendedName>
        <fullName evidence="3">DNA helicase</fullName>
        <ecNumber evidence="3">3.6.4.12</ecNumber>
    </recommendedName>
</protein>
<keyword evidence="9" id="KW-0234">DNA repair</keyword>
<keyword evidence="6" id="KW-0378">Hydrolase</keyword>
<feature type="compositionally biased region" description="Low complexity" evidence="12">
    <location>
        <begin position="61"/>
        <end position="73"/>
    </location>
</feature>
<keyword evidence="5" id="KW-0227">DNA damage</keyword>
<comment type="catalytic activity">
    <reaction evidence="11">
        <text>ATP + H2O = ADP + phosphate + H(+)</text>
        <dbReference type="Rhea" id="RHEA:13065"/>
        <dbReference type="ChEBI" id="CHEBI:15377"/>
        <dbReference type="ChEBI" id="CHEBI:15378"/>
        <dbReference type="ChEBI" id="CHEBI:30616"/>
        <dbReference type="ChEBI" id="CHEBI:43474"/>
        <dbReference type="ChEBI" id="CHEBI:456216"/>
        <dbReference type="EC" id="3.6.4.12"/>
    </reaction>
</comment>
<dbReference type="GO" id="GO:0005524">
    <property type="term" value="F:ATP binding"/>
    <property type="evidence" value="ECO:0007669"/>
    <property type="project" value="UniProtKB-KW"/>
</dbReference>
<dbReference type="GO" id="GO:0003678">
    <property type="term" value="F:DNA helicase activity"/>
    <property type="evidence" value="ECO:0007669"/>
    <property type="project" value="UniProtKB-EC"/>
</dbReference>
<reference evidence="13" key="1">
    <citation type="submission" date="2025-08" db="UniProtKB">
        <authorList>
            <consortium name="Ensembl"/>
        </authorList>
    </citation>
    <scope>IDENTIFICATION</scope>
</reference>
<dbReference type="PANTHER" id="PTHR46357:SF1">
    <property type="entry name" value="TRANSCRIPTIONAL REGULATOR ATRX"/>
    <property type="match status" value="1"/>
</dbReference>
<dbReference type="GO" id="GO:0005634">
    <property type="term" value="C:nucleus"/>
    <property type="evidence" value="ECO:0007669"/>
    <property type="project" value="UniProtKB-SubCell"/>
</dbReference>
<dbReference type="GO" id="GO:0016787">
    <property type="term" value="F:hydrolase activity"/>
    <property type="evidence" value="ECO:0007669"/>
    <property type="project" value="UniProtKB-KW"/>
</dbReference>
<evidence type="ECO:0000313" key="13">
    <source>
        <dbReference type="Ensembl" id="ENSLLTP00000005101.1"/>
    </source>
</evidence>
<evidence type="ECO:0000256" key="7">
    <source>
        <dbReference type="ARBA" id="ARBA00022840"/>
    </source>
</evidence>
<evidence type="ECO:0000256" key="5">
    <source>
        <dbReference type="ARBA" id="ARBA00022763"/>
    </source>
</evidence>
<keyword evidence="14" id="KW-1185">Reference proteome</keyword>
<reference evidence="13" key="2">
    <citation type="submission" date="2025-09" db="UniProtKB">
        <authorList>
            <consortium name="Ensembl"/>
        </authorList>
    </citation>
    <scope>IDENTIFICATION</scope>
</reference>
<dbReference type="GO" id="GO:0031297">
    <property type="term" value="P:replication fork processing"/>
    <property type="evidence" value="ECO:0007669"/>
    <property type="project" value="TreeGrafter"/>
</dbReference>
<evidence type="ECO:0000256" key="6">
    <source>
        <dbReference type="ARBA" id="ARBA00022801"/>
    </source>
</evidence>